<dbReference type="AlphaFoldDB" id="A0A923TEY8"/>
<evidence type="ECO:0000313" key="3">
    <source>
        <dbReference type="EMBL" id="MBC6996432.1"/>
    </source>
</evidence>
<sequence length="472" mass="50454">MSQLDDLFRQGLGGRKAEVPNDLWDRIQANRPPTVPQDEQLDQFFASKLRDHTGSVPAGMWERIVAARAAKPRFRYAAVALVLLLALTLGLVRPWAADADKGASPLPASEGETAPSNIPAPHPGPAVETSPVAAAEVEGGATSLALPTSPAPALRRPNLASTPRPGAPVSAGGTLPPVTVARNTAEDLAPPSAAALAAAAADFSAPTAQQNVASATAELRNLTALATLENTDLAALATAPYLPTIKRQYRPKAEPSGSFRAAPRHRFQTEFLFGAAYAHQQFSVTDEANRPLRETREVTEFAELSHQVSLRGRYQMGKRLALLGGLTYAEIRNRVEYSLLVNGTATDINTNNQIRQLEIPLLLGYTLPGRRLQVSLNAGPVVNVLTSARGRFLHPDAPAPLSLADDGNYRRNTGIGLMASLSTTYLVGKQQPFVLLVEPFFKTYPGSFTVAGAPVQEDYWVAGLQLGVRKSF</sequence>
<proteinExistence type="predicted"/>
<evidence type="ECO:0008006" key="5">
    <source>
        <dbReference type="Google" id="ProtNLM"/>
    </source>
</evidence>
<protein>
    <recommendedName>
        <fullName evidence="5">Outer membrane protein beta-barrel domain-containing protein</fullName>
    </recommendedName>
</protein>
<keyword evidence="2" id="KW-0812">Transmembrane</keyword>
<keyword evidence="2" id="KW-0472">Membrane</keyword>
<organism evidence="3 4">
    <name type="scientific">Neolewinella lacunae</name>
    <dbReference type="NCBI Taxonomy" id="1517758"/>
    <lineage>
        <taxon>Bacteria</taxon>
        <taxon>Pseudomonadati</taxon>
        <taxon>Bacteroidota</taxon>
        <taxon>Saprospiria</taxon>
        <taxon>Saprospirales</taxon>
        <taxon>Lewinellaceae</taxon>
        <taxon>Neolewinella</taxon>
    </lineage>
</organism>
<gene>
    <name evidence="3" type="ORF">H9S92_19830</name>
</gene>
<evidence type="ECO:0000256" key="2">
    <source>
        <dbReference type="SAM" id="Phobius"/>
    </source>
</evidence>
<dbReference type="Proteomes" id="UP000650081">
    <property type="component" value="Unassembled WGS sequence"/>
</dbReference>
<evidence type="ECO:0000256" key="1">
    <source>
        <dbReference type="SAM" id="MobiDB-lite"/>
    </source>
</evidence>
<dbReference type="EMBL" id="JACSIT010000152">
    <property type="protein sequence ID" value="MBC6996432.1"/>
    <property type="molecule type" value="Genomic_DNA"/>
</dbReference>
<name>A0A923TEY8_9BACT</name>
<feature type="region of interest" description="Disordered" evidence="1">
    <location>
        <begin position="101"/>
        <end position="177"/>
    </location>
</feature>
<accession>A0A923TEY8</accession>
<evidence type="ECO:0000313" key="4">
    <source>
        <dbReference type="Proteomes" id="UP000650081"/>
    </source>
</evidence>
<keyword evidence="4" id="KW-1185">Reference proteome</keyword>
<feature type="transmembrane region" description="Helical" evidence="2">
    <location>
        <begin position="76"/>
        <end position="96"/>
    </location>
</feature>
<comment type="caution">
    <text evidence="3">The sequence shown here is derived from an EMBL/GenBank/DDBJ whole genome shotgun (WGS) entry which is preliminary data.</text>
</comment>
<reference evidence="3" key="1">
    <citation type="submission" date="2020-08" db="EMBL/GenBank/DDBJ databases">
        <title>Lewinella bacteria from marine environments.</title>
        <authorList>
            <person name="Zhong Y."/>
        </authorList>
    </citation>
    <scope>NUCLEOTIDE SEQUENCE</scope>
    <source>
        <strain evidence="3">KCTC 42187</strain>
    </source>
</reference>
<keyword evidence="2" id="KW-1133">Transmembrane helix</keyword>
<dbReference type="RefSeq" id="WP_187468438.1">
    <property type="nucleotide sequence ID" value="NZ_JACSIT010000152.1"/>
</dbReference>